<comment type="catalytic activity">
    <reaction evidence="3">
        <text>2 GTP = 3',3'-c-di-GMP + 2 diphosphate</text>
        <dbReference type="Rhea" id="RHEA:24898"/>
        <dbReference type="ChEBI" id="CHEBI:33019"/>
        <dbReference type="ChEBI" id="CHEBI:37565"/>
        <dbReference type="ChEBI" id="CHEBI:58805"/>
        <dbReference type="EC" id="2.7.7.65"/>
    </reaction>
</comment>
<evidence type="ECO:0000313" key="8">
    <source>
        <dbReference type="EMBL" id="OUD12141.1"/>
    </source>
</evidence>
<dbReference type="SUPFAM" id="SSF55073">
    <property type="entry name" value="Nucleotide cyclase"/>
    <property type="match status" value="1"/>
</dbReference>
<gene>
    <name evidence="8" type="ORF">TPSD3_13520</name>
</gene>
<dbReference type="EC" id="2.7.7.65" evidence="2"/>
<dbReference type="AlphaFoldDB" id="A0A251X3V9"/>
<dbReference type="SUPFAM" id="SSF52172">
    <property type="entry name" value="CheY-like"/>
    <property type="match status" value="1"/>
</dbReference>
<keyword evidence="4" id="KW-0597">Phosphoprotein</keyword>
<dbReference type="InterPro" id="IPR001789">
    <property type="entry name" value="Sig_transdc_resp-reg_receiver"/>
</dbReference>
<dbReference type="GO" id="GO:1902201">
    <property type="term" value="P:negative regulation of bacterial-type flagellum-dependent cell motility"/>
    <property type="evidence" value="ECO:0007669"/>
    <property type="project" value="TreeGrafter"/>
</dbReference>
<dbReference type="EMBL" id="MSLT01000023">
    <property type="protein sequence ID" value="OUD12141.1"/>
    <property type="molecule type" value="Genomic_DNA"/>
</dbReference>
<dbReference type="InterPro" id="IPR011006">
    <property type="entry name" value="CheY-like_superfamily"/>
</dbReference>
<dbReference type="GO" id="GO:0052621">
    <property type="term" value="F:diguanylate cyclase activity"/>
    <property type="evidence" value="ECO:0007669"/>
    <property type="project" value="UniProtKB-EC"/>
</dbReference>
<sequence>MKCVAKILIVDDMPENIGVLFELLSKESYEILVAQTGESAIEIALSEHPDLILLDIMMPNGIDGFETCDRLKHQQICQRTPIIFMTALSDIEDKIHGFSLGAVDYITKPFQQEEVLARIHTHLTLRFLQQQLEQENARLLEEIEARKEAELALREANRTLQQLATLDGLTLLANRRRFDEYLQQSWRQMLRDHKPLSLLFCDIDFFKRYNDDYGHVAGDECLKQVAIALSKAVYRPSDLVARYGGEEFIFILPDTPTVGAIHVAQRVQDNVAALKLAHETSEVSQQVTMSIGVSSILPNGHNSPEQLLSHADHAVYLAKAQGRNQIVTKTVE</sequence>
<evidence type="ECO:0000259" key="7">
    <source>
        <dbReference type="PROSITE" id="PS50887"/>
    </source>
</evidence>
<protein>
    <recommendedName>
        <fullName evidence="2">diguanylate cyclase</fullName>
        <ecNumber evidence="2">2.7.7.65</ecNumber>
    </recommendedName>
</protein>
<dbReference type="GO" id="GO:0005886">
    <property type="term" value="C:plasma membrane"/>
    <property type="evidence" value="ECO:0007669"/>
    <property type="project" value="TreeGrafter"/>
</dbReference>
<dbReference type="InterPro" id="IPR029787">
    <property type="entry name" value="Nucleotide_cyclase"/>
</dbReference>
<proteinExistence type="predicted"/>
<feature type="domain" description="Response regulatory" evidence="6">
    <location>
        <begin position="6"/>
        <end position="123"/>
    </location>
</feature>
<evidence type="ECO:0000256" key="3">
    <source>
        <dbReference type="ARBA" id="ARBA00034247"/>
    </source>
</evidence>
<dbReference type="PROSITE" id="PS50887">
    <property type="entry name" value="GGDEF"/>
    <property type="match status" value="1"/>
</dbReference>
<dbReference type="Pfam" id="PF00072">
    <property type="entry name" value="Response_reg"/>
    <property type="match status" value="1"/>
</dbReference>
<dbReference type="GO" id="GO:0000160">
    <property type="term" value="P:phosphorelay signal transduction system"/>
    <property type="evidence" value="ECO:0007669"/>
    <property type="project" value="InterPro"/>
</dbReference>
<dbReference type="GO" id="GO:0043709">
    <property type="term" value="P:cell adhesion involved in single-species biofilm formation"/>
    <property type="evidence" value="ECO:0007669"/>
    <property type="project" value="TreeGrafter"/>
</dbReference>
<dbReference type="SMART" id="SM00267">
    <property type="entry name" value="GGDEF"/>
    <property type="match status" value="1"/>
</dbReference>
<accession>A0A251X3V9</accession>
<dbReference type="Pfam" id="PF00990">
    <property type="entry name" value="GGDEF"/>
    <property type="match status" value="1"/>
</dbReference>
<feature type="domain" description="GGDEF" evidence="7">
    <location>
        <begin position="194"/>
        <end position="331"/>
    </location>
</feature>
<dbReference type="OrthoDB" id="9812260at2"/>
<dbReference type="NCBIfam" id="TIGR00254">
    <property type="entry name" value="GGDEF"/>
    <property type="match status" value="1"/>
</dbReference>
<evidence type="ECO:0000259" key="6">
    <source>
        <dbReference type="PROSITE" id="PS50110"/>
    </source>
</evidence>
<dbReference type="Gene3D" id="3.30.70.270">
    <property type="match status" value="1"/>
</dbReference>
<evidence type="ECO:0000256" key="1">
    <source>
        <dbReference type="ARBA" id="ARBA00001946"/>
    </source>
</evidence>
<evidence type="ECO:0000256" key="5">
    <source>
        <dbReference type="SAM" id="Coils"/>
    </source>
</evidence>
<dbReference type="CDD" id="cd01949">
    <property type="entry name" value="GGDEF"/>
    <property type="match status" value="1"/>
</dbReference>
<keyword evidence="5" id="KW-0175">Coiled coil</keyword>
<comment type="caution">
    <text evidence="8">The sequence shown here is derived from an EMBL/GenBank/DDBJ whole genome shotgun (WGS) entry which is preliminary data.</text>
</comment>
<keyword evidence="9" id="KW-1185">Reference proteome</keyword>
<dbReference type="PANTHER" id="PTHR45138:SF9">
    <property type="entry name" value="DIGUANYLATE CYCLASE DGCM-RELATED"/>
    <property type="match status" value="1"/>
</dbReference>
<dbReference type="PROSITE" id="PS50110">
    <property type="entry name" value="RESPONSE_REGULATORY"/>
    <property type="match status" value="1"/>
</dbReference>
<evidence type="ECO:0000256" key="4">
    <source>
        <dbReference type="PROSITE-ProRule" id="PRU00169"/>
    </source>
</evidence>
<dbReference type="RefSeq" id="WP_086489051.1">
    <property type="nucleotide sequence ID" value="NZ_MSLT01000023.1"/>
</dbReference>
<name>A0A251X3V9_9GAMM</name>
<dbReference type="FunFam" id="3.30.70.270:FF:000001">
    <property type="entry name" value="Diguanylate cyclase domain protein"/>
    <property type="match status" value="1"/>
</dbReference>
<dbReference type="InterPro" id="IPR050469">
    <property type="entry name" value="Diguanylate_Cyclase"/>
</dbReference>
<dbReference type="Gene3D" id="3.40.50.2300">
    <property type="match status" value="1"/>
</dbReference>
<reference evidence="8 9" key="1">
    <citation type="submission" date="2016-12" db="EMBL/GenBank/DDBJ databases">
        <title>Thioflexothrix psekupsii D3 genome sequencing and assembly.</title>
        <authorList>
            <person name="Fomenkov A."/>
            <person name="Vincze T."/>
            <person name="Grabovich M."/>
            <person name="Anton B.P."/>
            <person name="Dubinina G."/>
            <person name="Orlova M."/>
            <person name="Belousova E."/>
            <person name="Roberts R.J."/>
        </authorList>
    </citation>
    <scope>NUCLEOTIDE SEQUENCE [LARGE SCALE GENOMIC DNA]</scope>
    <source>
        <strain evidence="8">D3</strain>
    </source>
</reference>
<dbReference type="InterPro" id="IPR000160">
    <property type="entry name" value="GGDEF_dom"/>
</dbReference>
<feature type="modified residue" description="4-aspartylphosphate" evidence="4">
    <location>
        <position position="55"/>
    </location>
</feature>
<evidence type="ECO:0000313" key="9">
    <source>
        <dbReference type="Proteomes" id="UP000194798"/>
    </source>
</evidence>
<evidence type="ECO:0000256" key="2">
    <source>
        <dbReference type="ARBA" id="ARBA00012528"/>
    </source>
</evidence>
<dbReference type="Proteomes" id="UP000194798">
    <property type="component" value="Unassembled WGS sequence"/>
</dbReference>
<dbReference type="PANTHER" id="PTHR45138">
    <property type="entry name" value="REGULATORY COMPONENTS OF SENSORY TRANSDUCTION SYSTEM"/>
    <property type="match status" value="1"/>
</dbReference>
<feature type="coiled-coil region" evidence="5">
    <location>
        <begin position="125"/>
        <end position="166"/>
    </location>
</feature>
<dbReference type="SMART" id="SM00448">
    <property type="entry name" value="REC"/>
    <property type="match status" value="1"/>
</dbReference>
<organism evidence="8 9">
    <name type="scientific">Thioflexithrix psekupsensis</name>
    <dbReference type="NCBI Taxonomy" id="1570016"/>
    <lineage>
        <taxon>Bacteria</taxon>
        <taxon>Pseudomonadati</taxon>
        <taxon>Pseudomonadota</taxon>
        <taxon>Gammaproteobacteria</taxon>
        <taxon>Thiotrichales</taxon>
        <taxon>Thioflexithrix</taxon>
    </lineage>
</organism>
<dbReference type="CDD" id="cd19920">
    <property type="entry name" value="REC_PA4781-like"/>
    <property type="match status" value="1"/>
</dbReference>
<comment type="cofactor">
    <cofactor evidence="1">
        <name>Mg(2+)</name>
        <dbReference type="ChEBI" id="CHEBI:18420"/>
    </cofactor>
</comment>
<dbReference type="InterPro" id="IPR043128">
    <property type="entry name" value="Rev_trsase/Diguanyl_cyclase"/>
</dbReference>
<dbReference type="Gene3D" id="6.10.250.690">
    <property type="match status" value="1"/>
</dbReference>